<organism evidence="1 2">
    <name type="scientific">Panagrellus redivivus</name>
    <name type="common">Microworm</name>
    <dbReference type="NCBI Taxonomy" id="6233"/>
    <lineage>
        <taxon>Eukaryota</taxon>
        <taxon>Metazoa</taxon>
        <taxon>Ecdysozoa</taxon>
        <taxon>Nematoda</taxon>
        <taxon>Chromadorea</taxon>
        <taxon>Rhabditida</taxon>
        <taxon>Tylenchina</taxon>
        <taxon>Panagrolaimomorpha</taxon>
        <taxon>Panagrolaimoidea</taxon>
        <taxon>Panagrolaimidae</taxon>
        <taxon>Panagrellus</taxon>
    </lineage>
</organism>
<dbReference type="WBParaSite" id="Pan_g19118.t1">
    <property type="protein sequence ID" value="Pan_g19118.t1"/>
    <property type="gene ID" value="Pan_g19118"/>
</dbReference>
<evidence type="ECO:0000313" key="1">
    <source>
        <dbReference type="Proteomes" id="UP000492821"/>
    </source>
</evidence>
<accession>A0A7E4VC79</accession>
<dbReference type="Proteomes" id="UP000492821">
    <property type="component" value="Unassembled WGS sequence"/>
</dbReference>
<reference evidence="2" key="2">
    <citation type="submission" date="2020-10" db="UniProtKB">
        <authorList>
            <consortium name="WormBaseParasite"/>
        </authorList>
    </citation>
    <scope>IDENTIFICATION</scope>
</reference>
<evidence type="ECO:0000313" key="2">
    <source>
        <dbReference type="WBParaSite" id="Pan_g19118.t1"/>
    </source>
</evidence>
<dbReference type="AlphaFoldDB" id="A0A7E4VC79"/>
<protein>
    <submittedName>
        <fullName evidence="2">Uncharacterized protein</fullName>
    </submittedName>
</protein>
<proteinExistence type="predicted"/>
<sequence length="82" mass="9215">MAPWPIDTVLGFIYTAFFKCARDCLTKAIGLRHGKNEALEVDDDAFPNICDESRKSNDEICRLHASLNQRCPFPSTNNVSIL</sequence>
<name>A0A7E4VC79_PANRE</name>
<reference evidence="1" key="1">
    <citation type="journal article" date="2013" name="Genetics">
        <title>The draft genome and transcriptome of Panagrellus redivivus are shaped by the harsh demands of a free-living lifestyle.</title>
        <authorList>
            <person name="Srinivasan J."/>
            <person name="Dillman A.R."/>
            <person name="Macchietto M.G."/>
            <person name="Heikkinen L."/>
            <person name="Lakso M."/>
            <person name="Fracchia K.M."/>
            <person name="Antoshechkin I."/>
            <person name="Mortazavi A."/>
            <person name="Wong G."/>
            <person name="Sternberg P.W."/>
        </authorList>
    </citation>
    <scope>NUCLEOTIDE SEQUENCE [LARGE SCALE GENOMIC DNA]</scope>
    <source>
        <strain evidence="1">MT8872</strain>
    </source>
</reference>
<keyword evidence="1" id="KW-1185">Reference proteome</keyword>